<dbReference type="OrthoDB" id="9789797at2"/>
<evidence type="ECO:0000256" key="13">
    <source>
        <dbReference type="HAMAP-Rule" id="MF_00409"/>
    </source>
</evidence>
<comment type="similarity">
    <text evidence="13">Belongs to the LpxK family.</text>
</comment>
<dbReference type="Proteomes" id="UP000276437">
    <property type="component" value="Chromosome"/>
</dbReference>
<evidence type="ECO:0000256" key="6">
    <source>
        <dbReference type="ARBA" id="ARBA00022556"/>
    </source>
</evidence>
<keyword evidence="11 13" id="KW-0443">Lipid metabolism</keyword>
<dbReference type="GO" id="GO:0005886">
    <property type="term" value="C:plasma membrane"/>
    <property type="evidence" value="ECO:0007669"/>
    <property type="project" value="TreeGrafter"/>
</dbReference>
<sequence>MRDRETLQVYLYQLVYGEKRGILPDILLGILRLISLLYGWVVCIKLSLYQKGILKRHKLPCKVISLGNVTVGGTGKTPTAQRLAAIIRDMGYRVVILNRGYRAAWKGQIGLVSDGKKIYMTVSEAGDEAYLLAKNLPGVPVVIGRDRAVTGEYAVSKFKAEVIILDDGYQHWQLIRDLDIVLIDTLNVFGNNFLLPRGTLREPLNSLNRAHAFLLTKVDQSTGIARETIRETLAKYNQHSLVVESTHTPQCFIEIEEWYKGVRPETVPLEASRGRQILAFSAIGNPSSFEQTITDLGAEVKESVRFPDHHDYTMAEMQNIMQKAVDNDVWALVTTEKDAVKIPSEFIHSERPLPVYVLSIEVRFHDGYAEFMDMVKEVTKNGACIEKSEVRSRNETVFSAKYSGF</sequence>
<proteinExistence type="inferred from homology"/>
<keyword evidence="9 13" id="KW-0418">Kinase</keyword>
<dbReference type="UniPathway" id="UPA00359">
    <property type="reaction ID" value="UER00482"/>
</dbReference>
<dbReference type="HAMAP" id="MF_00409">
    <property type="entry name" value="LpxK"/>
    <property type="match status" value="1"/>
</dbReference>
<dbReference type="InterPro" id="IPR027417">
    <property type="entry name" value="P-loop_NTPase"/>
</dbReference>
<evidence type="ECO:0000256" key="2">
    <source>
        <dbReference type="ARBA" id="ARBA00004870"/>
    </source>
</evidence>
<keyword evidence="6 13" id="KW-0441">Lipid A biosynthesis</keyword>
<dbReference type="EMBL" id="AP018449">
    <property type="protein sequence ID" value="BBB91572.1"/>
    <property type="molecule type" value="Genomic_DNA"/>
</dbReference>
<keyword evidence="14" id="KW-0472">Membrane</keyword>
<dbReference type="GO" id="GO:0009245">
    <property type="term" value="P:lipid A biosynthetic process"/>
    <property type="evidence" value="ECO:0007669"/>
    <property type="project" value="UniProtKB-UniRule"/>
</dbReference>
<evidence type="ECO:0000256" key="5">
    <source>
        <dbReference type="ARBA" id="ARBA00022516"/>
    </source>
</evidence>
<dbReference type="PANTHER" id="PTHR42724">
    <property type="entry name" value="TETRAACYLDISACCHARIDE 4'-KINASE"/>
    <property type="match status" value="1"/>
</dbReference>
<keyword evidence="5 13" id="KW-0444">Lipid biosynthesis</keyword>
<evidence type="ECO:0000256" key="8">
    <source>
        <dbReference type="ARBA" id="ARBA00022741"/>
    </source>
</evidence>
<dbReference type="GO" id="GO:0009029">
    <property type="term" value="F:lipid-A 4'-kinase activity"/>
    <property type="evidence" value="ECO:0007669"/>
    <property type="project" value="UniProtKB-UniRule"/>
</dbReference>
<dbReference type="GO" id="GO:0005524">
    <property type="term" value="F:ATP binding"/>
    <property type="evidence" value="ECO:0007669"/>
    <property type="project" value="UniProtKB-UniRule"/>
</dbReference>
<feature type="transmembrane region" description="Helical" evidence="14">
    <location>
        <begin position="26"/>
        <end position="48"/>
    </location>
</feature>
<reference evidence="15 16" key="1">
    <citation type="journal article" date="2018" name="Int. J. Syst. Evol. Microbiol.">
        <title>Methylomusa anaerophila gen. nov., sp. nov., an anaerobic methanol-utilizing bacterium isolated from a microbial fuel cell.</title>
        <authorList>
            <person name="Amano N."/>
            <person name="Yamamuro A."/>
            <person name="Miyahara M."/>
            <person name="Kouzuma A."/>
            <person name="Abe T."/>
            <person name="Watanabe K."/>
        </authorList>
    </citation>
    <scope>NUCLEOTIDE SEQUENCE [LARGE SCALE GENOMIC DNA]</scope>
    <source>
        <strain evidence="15 16">MMFC1</strain>
    </source>
</reference>
<keyword evidence="14" id="KW-1133">Transmembrane helix</keyword>
<evidence type="ECO:0000313" key="16">
    <source>
        <dbReference type="Proteomes" id="UP000276437"/>
    </source>
</evidence>
<dbReference type="NCBIfam" id="TIGR00682">
    <property type="entry name" value="lpxK"/>
    <property type="match status" value="1"/>
</dbReference>
<keyword evidence="10 13" id="KW-0067">ATP-binding</keyword>
<evidence type="ECO:0000256" key="3">
    <source>
        <dbReference type="ARBA" id="ARBA00012071"/>
    </source>
</evidence>
<dbReference type="KEGG" id="mana:MAMMFC1_02256"/>
<dbReference type="Pfam" id="PF02606">
    <property type="entry name" value="LpxK"/>
    <property type="match status" value="1"/>
</dbReference>
<protein>
    <recommendedName>
        <fullName evidence="4 13">Tetraacyldisaccharide 4'-kinase</fullName>
        <ecNumber evidence="3 13">2.7.1.130</ecNumber>
    </recommendedName>
    <alternativeName>
        <fullName evidence="12 13">Lipid A 4'-kinase</fullName>
    </alternativeName>
</protein>
<evidence type="ECO:0000256" key="4">
    <source>
        <dbReference type="ARBA" id="ARBA00016436"/>
    </source>
</evidence>
<dbReference type="EC" id="2.7.1.130" evidence="3 13"/>
<comment type="function">
    <text evidence="1 13">Transfers the gamma-phosphate of ATP to the 4'-position of a tetraacyldisaccharide 1-phosphate intermediate (termed DS-1-P) to form tetraacyldisaccharide 1,4'-bis-phosphate (lipid IVA).</text>
</comment>
<evidence type="ECO:0000256" key="10">
    <source>
        <dbReference type="ARBA" id="ARBA00022840"/>
    </source>
</evidence>
<dbReference type="CDD" id="cd01983">
    <property type="entry name" value="SIMIBI"/>
    <property type="match status" value="1"/>
</dbReference>
<keyword evidence="8 13" id="KW-0547">Nucleotide-binding</keyword>
<organism evidence="15 16">
    <name type="scientific">Methylomusa anaerophila</name>
    <dbReference type="NCBI Taxonomy" id="1930071"/>
    <lineage>
        <taxon>Bacteria</taxon>
        <taxon>Bacillati</taxon>
        <taxon>Bacillota</taxon>
        <taxon>Negativicutes</taxon>
        <taxon>Selenomonadales</taxon>
        <taxon>Sporomusaceae</taxon>
        <taxon>Methylomusa</taxon>
    </lineage>
</organism>
<dbReference type="PANTHER" id="PTHR42724:SF1">
    <property type="entry name" value="TETRAACYLDISACCHARIDE 4'-KINASE, MITOCHONDRIAL-RELATED"/>
    <property type="match status" value="1"/>
</dbReference>
<keyword evidence="16" id="KW-1185">Reference proteome</keyword>
<dbReference type="RefSeq" id="WP_126308571.1">
    <property type="nucleotide sequence ID" value="NZ_AP018449.1"/>
</dbReference>
<gene>
    <name evidence="13 15" type="primary">lpxK</name>
    <name evidence="15" type="ORF">MAMMFC1_02256</name>
</gene>
<evidence type="ECO:0000313" key="15">
    <source>
        <dbReference type="EMBL" id="BBB91572.1"/>
    </source>
</evidence>
<evidence type="ECO:0000256" key="7">
    <source>
        <dbReference type="ARBA" id="ARBA00022679"/>
    </source>
</evidence>
<evidence type="ECO:0000256" key="14">
    <source>
        <dbReference type="SAM" id="Phobius"/>
    </source>
</evidence>
<comment type="pathway">
    <text evidence="2 13">Glycolipid biosynthesis; lipid IV(A) biosynthesis; lipid IV(A) from (3R)-3-hydroxytetradecanoyl-[acyl-carrier-protein] and UDP-N-acetyl-alpha-D-glucosamine: step 6/6.</text>
</comment>
<keyword evidence="7 13" id="KW-0808">Transferase</keyword>
<evidence type="ECO:0000256" key="11">
    <source>
        <dbReference type="ARBA" id="ARBA00023098"/>
    </source>
</evidence>
<comment type="catalytic activity">
    <reaction evidence="13">
        <text>a lipid A disaccharide + ATP = a lipid IVA + ADP + H(+)</text>
        <dbReference type="Rhea" id="RHEA:67840"/>
        <dbReference type="ChEBI" id="CHEBI:15378"/>
        <dbReference type="ChEBI" id="CHEBI:30616"/>
        <dbReference type="ChEBI" id="CHEBI:176343"/>
        <dbReference type="ChEBI" id="CHEBI:176425"/>
        <dbReference type="ChEBI" id="CHEBI:456216"/>
        <dbReference type="EC" id="2.7.1.130"/>
    </reaction>
</comment>
<accession>A0A348AKH4</accession>
<keyword evidence="14" id="KW-0812">Transmembrane</keyword>
<name>A0A348AKH4_9FIRM</name>
<dbReference type="SUPFAM" id="SSF52540">
    <property type="entry name" value="P-loop containing nucleoside triphosphate hydrolases"/>
    <property type="match status" value="1"/>
</dbReference>
<dbReference type="InterPro" id="IPR003758">
    <property type="entry name" value="LpxK"/>
</dbReference>
<feature type="binding site" evidence="13">
    <location>
        <begin position="70"/>
        <end position="77"/>
    </location>
    <ligand>
        <name>ATP</name>
        <dbReference type="ChEBI" id="CHEBI:30616"/>
    </ligand>
</feature>
<evidence type="ECO:0000256" key="12">
    <source>
        <dbReference type="ARBA" id="ARBA00029757"/>
    </source>
</evidence>
<evidence type="ECO:0000256" key="9">
    <source>
        <dbReference type="ARBA" id="ARBA00022777"/>
    </source>
</evidence>
<dbReference type="GO" id="GO:0009244">
    <property type="term" value="P:lipopolysaccharide core region biosynthetic process"/>
    <property type="evidence" value="ECO:0007669"/>
    <property type="project" value="TreeGrafter"/>
</dbReference>
<evidence type="ECO:0000256" key="1">
    <source>
        <dbReference type="ARBA" id="ARBA00002274"/>
    </source>
</evidence>
<dbReference type="AlphaFoldDB" id="A0A348AKH4"/>